<feature type="domain" description="DUF4143" evidence="2">
    <location>
        <begin position="223"/>
        <end position="389"/>
    </location>
</feature>
<evidence type="ECO:0000313" key="4">
    <source>
        <dbReference type="Proteomes" id="UP000005317"/>
    </source>
</evidence>
<protein>
    <recommendedName>
        <fullName evidence="5">AAA family ATPase</fullName>
    </recommendedName>
</protein>
<dbReference type="InterPro" id="IPR025420">
    <property type="entry name" value="DUF4143"/>
</dbReference>
<proteinExistence type="predicted"/>
<dbReference type="RefSeq" id="WP_002709349.1">
    <property type="nucleotide sequence ID" value="NZ_JH651384.1"/>
</dbReference>
<dbReference type="SUPFAM" id="SSF52540">
    <property type="entry name" value="P-loop containing nucleoside triphosphate hydrolases"/>
    <property type="match status" value="1"/>
</dbReference>
<dbReference type="Pfam" id="PF13173">
    <property type="entry name" value="AAA_14"/>
    <property type="match status" value="1"/>
</dbReference>
<reference evidence="4" key="1">
    <citation type="journal article" date="2011" name="Stand. Genomic Sci.">
        <title>Genome sequence of the filamentous, gliding Thiothrix nivea neotype strain (JP2(T)).</title>
        <authorList>
            <person name="Lapidus A."/>
            <person name="Nolan M."/>
            <person name="Lucas S."/>
            <person name="Glavina Del Rio T."/>
            <person name="Tice H."/>
            <person name="Cheng J.F."/>
            <person name="Tapia R."/>
            <person name="Han C."/>
            <person name="Goodwin L."/>
            <person name="Pitluck S."/>
            <person name="Liolios K."/>
            <person name="Pagani I."/>
            <person name="Ivanova N."/>
            <person name="Huntemann M."/>
            <person name="Mavromatis K."/>
            <person name="Mikhailova N."/>
            <person name="Pati A."/>
            <person name="Chen A."/>
            <person name="Palaniappan K."/>
            <person name="Land M."/>
            <person name="Brambilla E.M."/>
            <person name="Rohde M."/>
            <person name="Abt B."/>
            <person name="Verbarg S."/>
            <person name="Goker M."/>
            <person name="Bristow J."/>
            <person name="Eisen J.A."/>
            <person name="Markowitz V."/>
            <person name="Hugenholtz P."/>
            <person name="Kyrpides N.C."/>
            <person name="Klenk H.P."/>
            <person name="Woyke T."/>
        </authorList>
    </citation>
    <scope>NUCLEOTIDE SEQUENCE [LARGE SCALE GENOMIC DNA]</scope>
    <source>
        <strain evidence="4">ATCC 35100 / DSM 5205 / JP2</strain>
    </source>
</reference>
<evidence type="ECO:0000313" key="3">
    <source>
        <dbReference type="EMBL" id="EIJ35449.1"/>
    </source>
</evidence>
<dbReference type="Pfam" id="PF13635">
    <property type="entry name" value="DUF4143"/>
    <property type="match status" value="1"/>
</dbReference>
<sequence>MQRHQLRFLENWLQRKNRKPLIIRGARQVGKSTLVELFAKQGGRNLHNVNLERFPELADVFASKNPEQIMAQIEFLPGMPLVNEEPLLFLDEIQAVPQAIPALRYFYEDMPELPVVSAGSLLEFALSEHQFSMPVGRVQYLHMGPMRFSEFLLAIGEAKLAEFILNYQYGDPVADIAHKRLLELLRSYYFVGGMPEAVAVFADTGSYREVSGVHNSIIDTYREDFPKYAGSRNLVRMLNVFNFAARNVGVKVKYSNISAQDQSATLKKDLELLAMARVISKVVHSHCSGLPLQADIEEKVFKLLFLDVGLMNAISGLNWRVLSQLDEMKLINGGAIAEQFIGQHLQGILADTPNRELTYWLREGRTANAEVDFVIALQGQILPVEIKAGATGSMKSLHQFMGEKGQALAIRFDANLPDDFEINTTIRKGDTIKGVNYRLLSLPVYLVERLDEIVASCLEKPANPGQTTHPSC</sequence>
<accession>A0A656HJM4</accession>
<dbReference type="PANTHER" id="PTHR33295">
    <property type="entry name" value="ATPASE"/>
    <property type="match status" value="1"/>
</dbReference>
<organism evidence="3 4">
    <name type="scientific">Thiothrix nivea (strain ATCC 35100 / DSM 5205 / JP2)</name>
    <dbReference type="NCBI Taxonomy" id="870187"/>
    <lineage>
        <taxon>Bacteria</taxon>
        <taxon>Pseudomonadati</taxon>
        <taxon>Pseudomonadota</taxon>
        <taxon>Gammaproteobacteria</taxon>
        <taxon>Thiotrichales</taxon>
        <taxon>Thiotrichaceae</taxon>
        <taxon>Thiothrix</taxon>
    </lineage>
</organism>
<dbReference type="Gene3D" id="3.40.50.300">
    <property type="entry name" value="P-loop containing nucleotide triphosphate hydrolases"/>
    <property type="match status" value="1"/>
</dbReference>
<name>A0A656HJM4_THINJ</name>
<evidence type="ECO:0008006" key="5">
    <source>
        <dbReference type="Google" id="ProtNLM"/>
    </source>
</evidence>
<evidence type="ECO:0000259" key="1">
    <source>
        <dbReference type="Pfam" id="PF13173"/>
    </source>
</evidence>
<dbReference type="InterPro" id="IPR027417">
    <property type="entry name" value="P-loop_NTPase"/>
</dbReference>
<gene>
    <name evidence="3" type="ORF">Thini_2922</name>
</gene>
<dbReference type="OrthoDB" id="9801806at2"/>
<dbReference type="PANTHER" id="PTHR33295:SF7">
    <property type="entry name" value="ATPASE"/>
    <property type="match status" value="1"/>
</dbReference>
<keyword evidence="4" id="KW-1185">Reference proteome</keyword>
<dbReference type="InterPro" id="IPR041682">
    <property type="entry name" value="AAA_14"/>
</dbReference>
<evidence type="ECO:0000259" key="2">
    <source>
        <dbReference type="Pfam" id="PF13635"/>
    </source>
</evidence>
<feature type="domain" description="AAA" evidence="1">
    <location>
        <begin position="17"/>
        <end position="152"/>
    </location>
</feature>
<dbReference type="Proteomes" id="UP000005317">
    <property type="component" value="Unassembled WGS sequence"/>
</dbReference>
<dbReference type="AlphaFoldDB" id="A0A656HJM4"/>
<dbReference type="EMBL" id="JH651384">
    <property type="protein sequence ID" value="EIJ35449.1"/>
    <property type="molecule type" value="Genomic_DNA"/>
</dbReference>